<keyword evidence="5" id="KW-0808">Transferase</keyword>
<dbReference type="InterPro" id="IPR015424">
    <property type="entry name" value="PyrdxlP-dep_Trfase"/>
</dbReference>
<dbReference type="Gene3D" id="3.90.1150.10">
    <property type="entry name" value="Aspartate Aminotransferase, domain 1"/>
    <property type="match status" value="1"/>
</dbReference>
<evidence type="ECO:0000256" key="3">
    <source>
        <dbReference type="ARBA" id="ARBA00022898"/>
    </source>
</evidence>
<name>A0ABV8JB17_9BACL</name>
<dbReference type="InterPro" id="IPR050103">
    <property type="entry name" value="Class-III_PLP-dep_AT"/>
</dbReference>
<dbReference type="SUPFAM" id="SSF53383">
    <property type="entry name" value="PLP-dependent transferases"/>
    <property type="match status" value="1"/>
</dbReference>
<dbReference type="InterPro" id="IPR015422">
    <property type="entry name" value="PyrdxlP-dep_Trfase_small"/>
</dbReference>
<dbReference type="Pfam" id="PF00202">
    <property type="entry name" value="Aminotran_3"/>
    <property type="match status" value="1"/>
</dbReference>
<protein>
    <submittedName>
        <fullName evidence="5">Aspartate aminotransferase family protein</fullName>
    </submittedName>
</protein>
<dbReference type="PIRSF" id="PIRSF000521">
    <property type="entry name" value="Transaminase_4ab_Lys_Orn"/>
    <property type="match status" value="1"/>
</dbReference>
<organism evidence="5 6">
    <name type="scientific">Salinithrix halophila</name>
    <dbReference type="NCBI Taxonomy" id="1485204"/>
    <lineage>
        <taxon>Bacteria</taxon>
        <taxon>Bacillati</taxon>
        <taxon>Bacillota</taxon>
        <taxon>Bacilli</taxon>
        <taxon>Bacillales</taxon>
        <taxon>Thermoactinomycetaceae</taxon>
        <taxon>Salinithrix</taxon>
    </lineage>
</organism>
<accession>A0ABV8JB17</accession>
<comment type="cofactor">
    <cofactor evidence="1">
        <name>pyridoxal 5'-phosphate</name>
        <dbReference type="ChEBI" id="CHEBI:597326"/>
    </cofactor>
</comment>
<dbReference type="InterPro" id="IPR015421">
    <property type="entry name" value="PyrdxlP-dep_Trfase_major"/>
</dbReference>
<evidence type="ECO:0000313" key="5">
    <source>
        <dbReference type="EMBL" id="MFC4076082.1"/>
    </source>
</evidence>
<evidence type="ECO:0000256" key="1">
    <source>
        <dbReference type="ARBA" id="ARBA00001933"/>
    </source>
</evidence>
<dbReference type="InterPro" id="IPR005814">
    <property type="entry name" value="Aminotrans_3"/>
</dbReference>
<sequence>MSTMAQRDWKYALAPVWPHFTELQISRGKGSFLFDREGNPYLDFTSGIGVTNTGHCHPRIVQAIQAQAEKLLHGQATILYHEPMQELVKELRTVIPDPLDCFFLTNSGSEAVESALKLARHATGRTNVTCFQGGYHGRTIGAMSVTTAKTVYRLHYQPLMPGVAVAPYPRRKEDVPYCLEELERLLVTQTAPSETAAMIVEPILGEGGYIVPPAGFLPELRRICDEHGILLILDEIQSGFGRTGQFFAFEHEPMIPDICIMAKGLASGLPLSGIAAPREVMERWVTGSHGGTYGGNPLACAAAAETIRVLKEESLPERAATLGKELIASLNRCKDSGEIHEVRGRGLMVGCEFRDTRQKPDRDRAAKVRLACLQQGLILLTCGTYDHVIRWIPPLTVSQSELSQALTVFESALMDVDPS</sequence>
<evidence type="ECO:0000313" key="6">
    <source>
        <dbReference type="Proteomes" id="UP001595843"/>
    </source>
</evidence>
<reference evidence="6" key="1">
    <citation type="journal article" date="2019" name="Int. J. Syst. Evol. Microbiol.">
        <title>The Global Catalogue of Microorganisms (GCM) 10K type strain sequencing project: providing services to taxonomists for standard genome sequencing and annotation.</title>
        <authorList>
            <consortium name="The Broad Institute Genomics Platform"/>
            <consortium name="The Broad Institute Genome Sequencing Center for Infectious Disease"/>
            <person name="Wu L."/>
            <person name="Ma J."/>
        </authorList>
    </citation>
    <scope>NUCLEOTIDE SEQUENCE [LARGE SCALE GENOMIC DNA]</scope>
    <source>
        <strain evidence="6">IBRC-M 10813</strain>
    </source>
</reference>
<dbReference type="Gene3D" id="3.40.640.10">
    <property type="entry name" value="Type I PLP-dependent aspartate aminotransferase-like (Major domain)"/>
    <property type="match status" value="1"/>
</dbReference>
<dbReference type="EMBL" id="JBHSAP010000007">
    <property type="protein sequence ID" value="MFC4076082.1"/>
    <property type="molecule type" value="Genomic_DNA"/>
</dbReference>
<keyword evidence="3 4" id="KW-0663">Pyridoxal phosphate</keyword>
<dbReference type="PANTHER" id="PTHR11986:SF58">
    <property type="entry name" value="LEUCINE_METHIONINE RACEMASE"/>
    <property type="match status" value="1"/>
</dbReference>
<dbReference type="GO" id="GO:0008483">
    <property type="term" value="F:transaminase activity"/>
    <property type="evidence" value="ECO:0007669"/>
    <property type="project" value="UniProtKB-KW"/>
</dbReference>
<dbReference type="CDD" id="cd00610">
    <property type="entry name" value="OAT_like"/>
    <property type="match status" value="1"/>
</dbReference>
<dbReference type="Proteomes" id="UP001595843">
    <property type="component" value="Unassembled WGS sequence"/>
</dbReference>
<comment type="similarity">
    <text evidence="2 4">Belongs to the class-III pyridoxal-phosphate-dependent aminotransferase family.</text>
</comment>
<comment type="caution">
    <text evidence="5">The sequence shown here is derived from an EMBL/GenBank/DDBJ whole genome shotgun (WGS) entry which is preliminary data.</text>
</comment>
<keyword evidence="5" id="KW-0032">Aminotransferase</keyword>
<proteinExistence type="inferred from homology"/>
<keyword evidence="6" id="KW-1185">Reference proteome</keyword>
<dbReference type="RefSeq" id="WP_380702602.1">
    <property type="nucleotide sequence ID" value="NZ_JBHSAP010000007.1"/>
</dbReference>
<dbReference type="PANTHER" id="PTHR11986">
    <property type="entry name" value="AMINOTRANSFERASE CLASS III"/>
    <property type="match status" value="1"/>
</dbReference>
<gene>
    <name evidence="5" type="ORF">ACFOUO_04590</name>
</gene>
<evidence type="ECO:0000256" key="4">
    <source>
        <dbReference type="RuleBase" id="RU003560"/>
    </source>
</evidence>
<evidence type="ECO:0000256" key="2">
    <source>
        <dbReference type="ARBA" id="ARBA00008954"/>
    </source>
</evidence>